<dbReference type="RefSeq" id="WP_141980824.1">
    <property type="nucleotide sequence ID" value="NZ_VFPP01000001.1"/>
</dbReference>
<evidence type="ECO:0000256" key="4">
    <source>
        <dbReference type="PROSITE-ProRule" id="PRU00335"/>
    </source>
</evidence>
<dbReference type="InterPro" id="IPR036271">
    <property type="entry name" value="Tet_transcr_reg_TetR-rel_C_sf"/>
</dbReference>
<feature type="domain" description="HTH tetR-type" evidence="5">
    <location>
        <begin position="28"/>
        <end position="88"/>
    </location>
</feature>
<dbReference type="InterPro" id="IPR004111">
    <property type="entry name" value="Repressor_TetR_C"/>
</dbReference>
<keyword evidence="1" id="KW-0805">Transcription regulation</keyword>
<dbReference type="PANTHER" id="PTHR30055">
    <property type="entry name" value="HTH-TYPE TRANSCRIPTIONAL REGULATOR RUTR"/>
    <property type="match status" value="1"/>
</dbReference>
<feature type="DNA-binding region" description="H-T-H motif" evidence="4">
    <location>
        <begin position="51"/>
        <end position="70"/>
    </location>
</feature>
<accession>A0A543JJI0</accession>
<dbReference type="EMBL" id="VFPP01000001">
    <property type="protein sequence ID" value="TQM83022.1"/>
    <property type="molecule type" value="Genomic_DNA"/>
</dbReference>
<protein>
    <submittedName>
        <fullName evidence="6">TetR family transcriptional regulator</fullName>
    </submittedName>
</protein>
<gene>
    <name evidence="6" type="ORF">FHX81_5435</name>
</gene>
<sequence>MTDETGLPAEIALLWGLREAPRRGRKPSLTVQDVTRAAIEVADAEGLGAVSMARVAQQLGNSTMALYRYVESKESLLKLMADAALDEPPVLPADGDWRTGLTTWTTCVLESLRKHPWYSRIPLHGPPAGPRNLAWFDSGLSALAGTPLEEGEKVGVVMGLITLVHGQLRFSVELAEGFQDNPEAFGRTYSHALKTVVDPRRMPALSRVVAAGVFDHDELYDESDVDEEFTFGLNLYLDGVAAYLARRA</sequence>
<dbReference type="Pfam" id="PF00440">
    <property type="entry name" value="TetR_N"/>
    <property type="match status" value="1"/>
</dbReference>
<evidence type="ECO:0000313" key="7">
    <source>
        <dbReference type="Proteomes" id="UP000316628"/>
    </source>
</evidence>
<evidence type="ECO:0000256" key="2">
    <source>
        <dbReference type="ARBA" id="ARBA00023125"/>
    </source>
</evidence>
<dbReference type="OrthoDB" id="2570341at2"/>
<evidence type="ECO:0000256" key="1">
    <source>
        <dbReference type="ARBA" id="ARBA00023015"/>
    </source>
</evidence>
<dbReference type="InterPro" id="IPR001647">
    <property type="entry name" value="HTH_TetR"/>
</dbReference>
<evidence type="ECO:0000313" key="6">
    <source>
        <dbReference type="EMBL" id="TQM83022.1"/>
    </source>
</evidence>
<comment type="caution">
    <text evidence="6">The sequence shown here is derived from an EMBL/GenBank/DDBJ whole genome shotgun (WGS) entry which is preliminary data.</text>
</comment>
<proteinExistence type="predicted"/>
<keyword evidence="7" id="KW-1185">Reference proteome</keyword>
<dbReference type="InterPro" id="IPR050109">
    <property type="entry name" value="HTH-type_TetR-like_transc_reg"/>
</dbReference>
<dbReference type="InterPro" id="IPR009057">
    <property type="entry name" value="Homeodomain-like_sf"/>
</dbReference>
<dbReference type="SUPFAM" id="SSF46689">
    <property type="entry name" value="Homeodomain-like"/>
    <property type="match status" value="1"/>
</dbReference>
<dbReference type="GO" id="GO:0000976">
    <property type="term" value="F:transcription cis-regulatory region binding"/>
    <property type="evidence" value="ECO:0007669"/>
    <property type="project" value="TreeGrafter"/>
</dbReference>
<dbReference type="Gene3D" id="1.10.10.60">
    <property type="entry name" value="Homeodomain-like"/>
    <property type="match status" value="1"/>
</dbReference>
<dbReference type="GO" id="GO:0003700">
    <property type="term" value="F:DNA-binding transcription factor activity"/>
    <property type="evidence" value="ECO:0007669"/>
    <property type="project" value="TreeGrafter"/>
</dbReference>
<organism evidence="6 7">
    <name type="scientific">Saccharothrix saharensis</name>
    <dbReference type="NCBI Taxonomy" id="571190"/>
    <lineage>
        <taxon>Bacteria</taxon>
        <taxon>Bacillati</taxon>
        <taxon>Actinomycetota</taxon>
        <taxon>Actinomycetes</taxon>
        <taxon>Pseudonocardiales</taxon>
        <taxon>Pseudonocardiaceae</taxon>
        <taxon>Saccharothrix</taxon>
    </lineage>
</organism>
<dbReference type="GO" id="GO:0045892">
    <property type="term" value="P:negative regulation of DNA-templated transcription"/>
    <property type="evidence" value="ECO:0007669"/>
    <property type="project" value="InterPro"/>
</dbReference>
<dbReference type="AlphaFoldDB" id="A0A543JJI0"/>
<evidence type="ECO:0000256" key="3">
    <source>
        <dbReference type="ARBA" id="ARBA00023163"/>
    </source>
</evidence>
<keyword evidence="3" id="KW-0804">Transcription</keyword>
<dbReference type="Proteomes" id="UP000316628">
    <property type="component" value="Unassembled WGS sequence"/>
</dbReference>
<dbReference type="Gene3D" id="1.10.357.10">
    <property type="entry name" value="Tetracycline Repressor, domain 2"/>
    <property type="match status" value="1"/>
</dbReference>
<dbReference type="PROSITE" id="PS50977">
    <property type="entry name" value="HTH_TETR_2"/>
    <property type="match status" value="1"/>
</dbReference>
<name>A0A543JJI0_9PSEU</name>
<evidence type="ECO:0000259" key="5">
    <source>
        <dbReference type="PROSITE" id="PS50977"/>
    </source>
</evidence>
<reference evidence="6 7" key="1">
    <citation type="submission" date="2019-06" db="EMBL/GenBank/DDBJ databases">
        <title>Sequencing the genomes of 1000 actinobacteria strains.</title>
        <authorList>
            <person name="Klenk H.-P."/>
        </authorList>
    </citation>
    <scope>NUCLEOTIDE SEQUENCE [LARGE SCALE GENOMIC DNA]</scope>
    <source>
        <strain evidence="6 7">DSM 45456</strain>
    </source>
</reference>
<dbReference type="PANTHER" id="PTHR30055:SF151">
    <property type="entry name" value="TRANSCRIPTIONAL REGULATORY PROTEIN"/>
    <property type="match status" value="1"/>
</dbReference>
<dbReference type="SUPFAM" id="SSF48498">
    <property type="entry name" value="Tetracyclin repressor-like, C-terminal domain"/>
    <property type="match status" value="1"/>
</dbReference>
<dbReference type="Pfam" id="PF02909">
    <property type="entry name" value="TetR_C_1"/>
    <property type="match status" value="1"/>
</dbReference>
<keyword evidence="2 4" id="KW-0238">DNA-binding</keyword>